<evidence type="ECO:0000313" key="6">
    <source>
        <dbReference type="EMBL" id="ALV39944.1"/>
    </source>
</evidence>
<dbReference type="STRING" id="121292.AU252_01165"/>
<protein>
    <recommendedName>
        <fullName evidence="5">Sigma-54 factor interaction domain-containing protein</fullName>
    </recommendedName>
</protein>
<dbReference type="InterPro" id="IPR009057">
    <property type="entry name" value="Homeodomain-like_sf"/>
</dbReference>
<organism evidence="6">
    <name type="scientific">Pseudarthrobacter sulfonivorans</name>
    <dbReference type="NCBI Taxonomy" id="121292"/>
    <lineage>
        <taxon>Bacteria</taxon>
        <taxon>Bacillati</taxon>
        <taxon>Actinomycetota</taxon>
        <taxon>Actinomycetes</taxon>
        <taxon>Micrococcales</taxon>
        <taxon>Micrococcaceae</taxon>
        <taxon>Pseudarthrobacter</taxon>
    </lineage>
</organism>
<keyword evidence="3" id="KW-0805">Transcription regulation</keyword>
<dbReference type="Gene3D" id="3.30.450.40">
    <property type="match status" value="1"/>
</dbReference>
<feature type="domain" description="Sigma-54 factor interaction" evidence="5">
    <location>
        <begin position="406"/>
        <end position="464"/>
    </location>
</feature>
<dbReference type="SUPFAM" id="SSF46689">
    <property type="entry name" value="Homeodomain-like"/>
    <property type="match status" value="1"/>
</dbReference>
<keyword evidence="1" id="KW-0547">Nucleotide-binding</keyword>
<dbReference type="RefSeq" id="WP_058929159.1">
    <property type="nucleotide sequence ID" value="NZ_CP013747.1"/>
</dbReference>
<evidence type="ECO:0000259" key="5">
    <source>
        <dbReference type="PROSITE" id="PS50045"/>
    </source>
</evidence>
<sequence>MGIEVVRAEILHSWNRIESTGLSRDAEVRATVNDGIDFSGFLARAAEPVIEDLAHQLRETDCALLLADRNQRIITRRCGERRVARELDRVFAVPGATYSEENTGTNALSTVFETRTGVFVSGEEHYLAQLHGFNCYGHPIVHPITGVMEGVLDITGLSSESKSLMRALIVSTARAIEGRLLLASPSSHIRLLGAYQARVARSKGPVIAFGRDVTLMNDAATQQVEEESLLELRSVFSSLEQSEREHIVPLQSRGRGLGPSALVIPVDGAPGSFVVEIPGWEQARRRSRTEGVSGRFDLELKRIRERKLRALLMGEPGTGRTTKARQIGEGKRIASISPATNPPEALKLIAETDDSTLLLVDDFDRYDPKLAEVVARGLGQSSVWAVGTAGFEGLQTARLATFPTRVELPPLRGRMQEIPNLARSILQGLSQESGMTAAALHRLTNYSWPGNITELRAVLHNAVQTADGDTIDVRHLPASLAWSTSHPLGPLEQAEHKVLLLSLERHQGNKSRVAEDLGISRSTLYRRLRGLGMPG</sequence>
<dbReference type="Proteomes" id="UP000065151">
    <property type="component" value="Chromosome"/>
</dbReference>
<evidence type="ECO:0000313" key="7">
    <source>
        <dbReference type="Proteomes" id="UP000065151"/>
    </source>
</evidence>
<keyword evidence="4" id="KW-0804">Transcription</keyword>
<dbReference type="GO" id="GO:0006355">
    <property type="term" value="P:regulation of DNA-templated transcription"/>
    <property type="evidence" value="ECO:0007669"/>
    <property type="project" value="InterPro"/>
</dbReference>
<dbReference type="GO" id="GO:0005524">
    <property type="term" value="F:ATP binding"/>
    <property type="evidence" value="ECO:0007669"/>
    <property type="project" value="UniProtKB-KW"/>
</dbReference>
<accession>A0A0U3PCI2</accession>
<dbReference type="InterPro" id="IPR058031">
    <property type="entry name" value="AAA_lid_NorR"/>
</dbReference>
<name>A0A0U3PCI2_9MICC</name>
<dbReference type="GO" id="GO:0043565">
    <property type="term" value="F:sequence-specific DNA binding"/>
    <property type="evidence" value="ECO:0007669"/>
    <property type="project" value="InterPro"/>
</dbReference>
<evidence type="ECO:0000256" key="3">
    <source>
        <dbReference type="ARBA" id="ARBA00023015"/>
    </source>
</evidence>
<dbReference type="Pfam" id="PF02954">
    <property type="entry name" value="HTH_8"/>
    <property type="match status" value="1"/>
</dbReference>
<evidence type="ECO:0000256" key="4">
    <source>
        <dbReference type="ARBA" id="ARBA00023163"/>
    </source>
</evidence>
<proteinExistence type="predicted"/>
<dbReference type="AlphaFoldDB" id="A0A0U3PCI2"/>
<dbReference type="InterPro" id="IPR002197">
    <property type="entry name" value="HTH_Fis"/>
</dbReference>
<keyword evidence="2" id="KW-0067">ATP-binding</keyword>
<dbReference type="Gene3D" id="1.10.10.60">
    <property type="entry name" value="Homeodomain-like"/>
    <property type="match status" value="1"/>
</dbReference>
<dbReference type="SUPFAM" id="SSF52540">
    <property type="entry name" value="P-loop containing nucleoside triphosphate hydrolases"/>
    <property type="match status" value="1"/>
</dbReference>
<dbReference type="InterPro" id="IPR029016">
    <property type="entry name" value="GAF-like_dom_sf"/>
</dbReference>
<dbReference type="Gene3D" id="1.10.8.60">
    <property type="match status" value="1"/>
</dbReference>
<dbReference type="PRINTS" id="PR01590">
    <property type="entry name" value="HTHFIS"/>
</dbReference>
<dbReference type="PANTHER" id="PTHR32071">
    <property type="entry name" value="TRANSCRIPTIONAL REGULATORY PROTEIN"/>
    <property type="match status" value="1"/>
</dbReference>
<dbReference type="PROSITE" id="PS50045">
    <property type="entry name" value="SIGMA54_INTERACT_4"/>
    <property type="match status" value="1"/>
</dbReference>
<dbReference type="InterPro" id="IPR027417">
    <property type="entry name" value="P-loop_NTPase"/>
</dbReference>
<dbReference type="Pfam" id="PF25601">
    <property type="entry name" value="AAA_lid_14"/>
    <property type="match status" value="1"/>
</dbReference>
<dbReference type="KEGG" id="psul:AU252_01165"/>
<gene>
    <name evidence="6" type="ORF">AU252_01165</name>
</gene>
<dbReference type="InterPro" id="IPR002078">
    <property type="entry name" value="Sigma_54_int"/>
</dbReference>
<reference evidence="6 7" key="1">
    <citation type="submission" date="2015-12" db="EMBL/GenBank/DDBJ databases">
        <authorList>
            <person name="Shamseldin A."/>
            <person name="Moawad H."/>
            <person name="Abd El-Rahim W.M."/>
            <person name="Sadowsky M.J."/>
        </authorList>
    </citation>
    <scope>NUCLEOTIDE SEQUENCE [LARGE SCALE GENOMIC DNA]</scope>
    <source>
        <strain evidence="6 7">Ar51</strain>
    </source>
</reference>
<dbReference type="EMBL" id="CP013747">
    <property type="protein sequence ID" value="ALV39944.1"/>
    <property type="molecule type" value="Genomic_DNA"/>
</dbReference>
<evidence type="ECO:0000256" key="2">
    <source>
        <dbReference type="ARBA" id="ARBA00022840"/>
    </source>
</evidence>
<dbReference type="PANTHER" id="PTHR32071:SF77">
    <property type="entry name" value="TRANSCRIPTIONAL REGULATORY PROTEIN"/>
    <property type="match status" value="1"/>
</dbReference>
<evidence type="ECO:0000256" key="1">
    <source>
        <dbReference type="ARBA" id="ARBA00022741"/>
    </source>
</evidence>